<sequence>MLAALPVLGDGVHRLGDRTAGLVALFGLPRPNGSVRPHRAVAEQRWAALRLASAASDLLGPEQLEQVLDLRAPAGVDPFPHGAASTVADHLARVLGGYRKPRRLALVISLWDHVCALQEERQRVVRLDRSQVRADRVDRLRERHRAHYDDAIVQRLTWENGDRPLTLATAARWQPPYWWTSQELRRLLHDAIAATALLRFARTLSDEGLAVAAERHRAELVSADACLSEEARSAASRRPEGGYSHPARPGVHVHRLVRALDRAGTAKAEARITEMAAMARNYGTVVFDAVDAALGNLDEPLRDQDTRRPWRSPHLTRWRAEVGHLRGPAGWEQPPLADAHPDGPKLPLAQRIGDEDPATAEAPHDLLWFADLADALAPFYGNRSAVVRHERPLPLLAYLSPQPEELERRRAGSVPLAAAGVAQLVMFGAQPPPRCGGWAELVAGVTAAASVAEASTGGFPIPAELSSVEGSLVAGLTVELGREPRRLAEWSGYMGNCIGESWYSDQARKGQCVLMALRDPADGRVVANLDIRRHTGGWHVYELRARFNDDVADDLEQQVKQWVERLPVPAPPAPEPLLPVPPVRVRAGRPGGRPGRLPSELLRADHRRGTGAGRRPCPPAGPTPRWPRSRPPGAPRRLRTGRGGGRVEAGGRPHRPRPLGVRRRARRDDPVAGHRDPAAHRRCGASTRRCASTTGCTPSLTAHRCRARCGRWCGDRRSPPRTPWTSWRGRSAPPWVPWWPTARWPVQSPAVRPPNWCARWRSSPPCSPQRTPFR</sequence>
<gene>
    <name evidence="2" type="ORF">BBK82_06940</name>
</gene>
<dbReference type="KEGG" id="led:BBK82_06940"/>
<dbReference type="EMBL" id="CP016793">
    <property type="protein sequence ID" value="ANZ35859.1"/>
    <property type="molecule type" value="Genomic_DNA"/>
</dbReference>
<feature type="compositionally biased region" description="Basic and acidic residues" evidence="1">
    <location>
        <begin position="666"/>
        <end position="679"/>
    </location>
</feature>
<name>A0A1B2HDQ8_9PSEU</name>
<protein>
    <recommendedName>
        <fullName evidence="4">DUF4132 domain-containing protein</fullName>
    </recommendedName>
</protein>
<dbReference type="AlphaFoldDB" id="A0A1B2HDQ8"/>
<feature type="compositionally biased region" description="Pro residues" evidence="1">
    <location>
        <begin position="568"/>
        <end position="582"/>
    </location>
</feature>
<evidence type="ECO:0008006" key="4">
    <source>
        <dbReference type="Google" id="ProtNLM"/>
    </source>
</evidence>
<proteinExistence type="predicted"/>
<evidence type="ECO:0000256" key="1">
    <source>
        <dbReference type="SAM" id="MobiDB-lite"/>
    </source>
</evidence>
<evidence type="ECO:0000313" key="2">
    <source>
        <dbReference type="EMBL" id="ANZ35859.1"/>
    </source>
</evidence>
<reference evidence="2 3" key="1">
    <citation type="submission" date="2016-07" db="EMBL/GenBank/DDBJ databases">
        <title>Complete genome sequence of the Lentzea guizhouensis DHS C013.</title>
        <authorList>
            <person name="Cao C."/>
        </authorList>
    </citation>
    <scope>NUCLEOTIDE SEQUENCE [LARGE SCALE GENOMIC DNA]</scope>
    <source>
        <strain evidence="2 3">DHS C013</strain>
    </source>
</reference>
<evidence type="ECO:0000313" key="3">
    <source>
        <dbReference type="Proteomes" id="UP000093053"/>
    </source>
</evidence>
<feature type="region of interest" description="Disordered" evidence="1">
    <location>
        <begin position="567"/>
        <end position="695"/>
    </location>
</feature>
<organism evidence="2 3">
    <name type="scientific">Lentzea guizhouensis</name>
    <dbReference type="NCBI Taxonomy" id="1586287"/>
    <lineage>
        <taxon>Bacteria</taxon>
        <taxon>Bacillati</taxon>
        <taxon>Actinomycetota</taxon>
        <taxon>Actinomycetes</taxon>
        <taxon>Pseudonocardiales</taxon>
        <taxon>Pseudonocardiaceae</taxon>
        <taxon>Lentzea</taxon>
    </lineage>
</organism>
<feature type="compositionally biased region" description="Pro residues" evidence="1">
    <location>
        <begin position="616"/>
        <end position="634"/>
    </location>
</feature>
<dbReference type="RefSeq" id="WP_065914267.1">
    <property type="nucleotide sequence ID" value="NZ_CP016793.1"/>
</dbReference>
<dbReference type="Proteomes" id="UP000093053">
    <property type="component" value="Chromosome"/>
</dbReference>
<feature type="compositionally biased region" description="Basic residues" evidence="1">
    <location>
        <begin position="652"/>
        <end position="665"/>
    </location>
</feature>
<keyword evidence="3" id="KW-1185">Reference proteome</keyword>
<accession>A0A1B2HDQ8</accession>
<dbReference type="OrthoDB" id="3285983at2"/>